<sequence length="767" mass="81070">MAPGLLLALLVVTAGVSAGLRRYGYRATVPWAMALGVVVAWGSVSMTANIWLEEALAPSLAGEEVTVLATVTSLPEHAGHRSRFRVTVEAVIAGPEAFAARELLVTAYPARPEVEAGTRGQMTLRLRPAEGPANPGGFDRAGWFYREGLHGSATLLDLESTGNGVPAAPARPWRADLHRVRGWLRGRLEVAAPELRHPGLVQALVIGDRQGMTAPEWQAFLRTGTNHLMAISGLHVGLVAGFVGLLSGLVWSGLLPLQRGLRKAAFMALAGLAGAAVYAALAGFSIPTQRALIMLAAFMAALLWRREAFAWRGLMLAAIAVVLWQPTSVLAPGFWFSFGAVAVILLLLQGRSGRPGWREAGSIQVMLALAMLPLSLAWFQLGSWVAPVANLVAVPVISLLVLPVLLVGAGLVALWAPLGQPFLHAGDGVLALLVGLLDLLSGLPVLVDERRVPLAASLLGGLAVLVALQPRLRLGALWVVLAGMPLALPMRPDIEPGAVHVLLMDVGNGQSALLQTRNHNLLFDAGPGRAGGYSAGEQIVVPTLRAEGVRRLDRMILSHEHAAHAGGSAGVRDSIPVVETLRRVPAEADERACEVGERWEWDAVRFEVLHPPPGWDGSASASCVLAVETAGGVRLLLTGGLGGLGEAVLMRDVPDGRASDLLVLPRGAGTGSLSRGWLVDAPPRIAWASTDGRGRGLEAAVRERLKAACVPLQETGLHGALRLEANSELEVGPGHRARHRRLWQPAPLPPLRGQEGCTPTPTDETRW</sequence>
<comment type="subcellular location">
    <subcellularLocation>
        <location evidence="1">Cell membrane</location>
        <topology evidence="1">Multi-pass membrane protein</topology>
    </subcellularLocation>
</comment>
<accession>A0A0G3G821</accession>
<gene>
    <name evidence="9" type="ORF">TVD_06470</name>
</gene>
<dbReference type="GO" id="GO:0005886">
    <property type="term" value="C:plasma membrane"/>
    <property type="evidence" value="ECO:0007669"/>
    <property type="project" value="UniProtKB-SubCell"/>
</dbReference>
<dbReference type="SMART" id="SM00849">
    <property type="entry name" value="Lactamase_B"/>
    <property type="match status" value="1"/>
</dbReference>
<evidence type="ECO:0000256" key="6">
    <source>
        <dbReference type="SAM" id="MobiDB-lite"/>
    </source>
</evidence>
<feature type="transmembrane region" description="Helical" evidence="7">
    <location>
        <begin position="330"/>
        <end position="348"/>
    </location>
</feature>
<dbReference type="NCBIfam" id="TIGR00360">
    <property type="entry name" value="ComEC_N-term"/>
    <property type="match status" value="1"/>
</dbReference>
<keyword evidence="3 7" id="KW-0812">Transmembrane</keyword>
<protein>
    <submittedName>
        <fullName evidence="9">Competence protein ComEC</fullName>
    </submittedName>
</protein>
<evidence type="ECO:0000256" key="7">
    <source>
        <dbReference type="SAM" id="Phobius"/>
    </source>
</evidence>
<keyword evidence="4 7" id="KW-1133">Transmembrane helix</keyword>
<evidence type="ECO:0000256" key="3">
    <source>
        <dbReference type="ARBA" id="ARBA00022692"/>
    </source>
</evidence>
<evidence type="ECO:0000256" key="5">
    <source>
        <dbReference type="ARBA" id="ARBA00023136"/>
    </source>
</evidence>
<dbReference type="GO" id="GO:0030420">
    <property type="term" value="P:establishment of competence for transformation"/>
    <property type="evidence" value="ECO:0007669"/>
    <property type="project" value="InterPro"/>
</dbReference>
<feature type="domain" description="Metallo-beta-lactamase" evidence="8">
    <location>
        <begin position="508"/>
        <end position="712"/>
    </location>
</feature>
<dbReference type="Pfam" id="PF03772">
    <property type="entry name" value="Competence"/>
    <property type="match status" value="1"/>
</dbReference>
<feature type="transmembrane region" description="Helical" evidence="7">
    <location>
        <begin position="264"/>
        <end position="287"/>
    </location>
</feature>
<name>A0A0G3G821_9GAMM</name>
<dbReference type="InterPro" id="IPR001279">
    <property type="entry name" value="Metallo-B-lactamas"/>
</dbReference>
<dbReference type="InterPro" id="IPR025405">
    <property type="entry name" value="DUF4131"/>
</dbReference>
<dbReference type="NCBIfam" id="TIGR00361">
    <property type="entry name" value="ComEC_Rec2"/>
    <property type="match status" value="1"/>
</dbReference>
<dbReference type="STRING" id="106634.TVD_06470"/>
<dbReference type="RefSeq" id="WP_018169750.1">
    <property type="nucleotide sequence ID" value="NZ_CP011367.1"/>
</dbReference>
<dbReference type="CDD" id="cd07731">
    <property type="entry name" value="ComA-like_MBL-fold"/>
    <property type="match status" value="1"/>
</dbReference>
<keyword evidence="5 7" id="KW-0472">Membrane</keyword>
<dbReference type="PANTHER" id="PTHR30619:SF1">
    <property type="entry name" value="RECOMBINATION PROTEIN 2"/>
    <property type="match status" value="1"/>
</dbReference>
<feature type="transmembrane region" description="Helical" evidence="7">
    <location>
        <begin position="360"/>
        <end position="379"/>
    </location>
</feature>
<evidence type="ECO:0000256" key="2">
    <source>
        <dbReference type="ARBA" id="ARBA00022475"/>
    </source>
</evidence>
<organism evidence="9 10">
    <name type="scientific">Thioalkalivibrio versutus</name>
    <dbReference type="NCBI Taxonomy" id="106634"/>
    <lineage>
        <taxon>Bacteria</taxon>
        <taxon>Pseudomonadati</taxon>
        <taxon>Pseudomonadota</taxon>
        <taxon>Gammaproteobacteria</taxon>
        <taxon>Chromatiales</taxon>
        <taxon>Ectothiorhodospiraceae</taxon>
        <taxon>Thioalkalivibrio</taxon>
    </lineage>
</organism>
<keyword evidence="10" id="KW-1185">Reference proteome</keyword>
<feature type="transmembrane region" description="Helical" evidence="7">
    <location>
        <begin position="428"/>
        <end position="446"/>
    </location>
</feature>
<evidence type="ECO:0000256" key="4">
    <source>
        <dbReference type="ARBA" id="ARBA00022989"/>
    </source>
</evidence>
<feature type="region of interest" description="Disordered" evidence="6">
    <location>
        <begin position="744"/>
        <end position="767"/>
    </location>
</feature>
<dbReference type="Gene3D" id="3.60.15.10">
    <property type="entry name" value="Ribonuclease Z/Hydroxyacylglutathione hydrolase-like"/>
    <property type="match status" value="1"/>
</dbReference>
<dbReference type="KEGG" id="tvr:TVD_06470"/>
<dbReference type="InterPro" id="IPR036866">
    <property type="entry name" value="RibonucZ/Hydroxyglut_hydro"/>
</dbReference>
<reference evidence="9 10" key="1">
    <citation type="submission" date="2015-04" db="EMBL/GenBank/DDBJ databases">
        <title>Complete Sequence for the Genome of the Thioalkalivibrio versutus D301.</title>
        <authorList>
            <person name="Mu T."/>
            <person name="Zhou J."/>
            <person name="Xu X."/>
        </authorList>
    </citation>
    <scope>NUCLEOTIDE SEQUENCE [LARGE SCALE GENOMIC DNA]</scope>
    <source>
        <strain evidence="9 10">D301</strain>
    </source>
</reference>
<dbReference type="Pfam" id="PF13567">
    <property type="entry name" value="DUF4131"/>
    <property type="match status" value="1"/>
</dbReference>
<feature type="compositionally biased region" description="Polar residues" evidence="6">
    <location>
        <begin position="757"/>
        <end position="767"/>
    </location>
</feature>
<evidence type="ECO:0000313" key="10">
    <source>
        <dbReference type="Proteomes" id="UP000064201"/>
    </source>
</evidence>
<feature type="transmembrane region" description="Helical" evidence="7">
    <location>
        <begin position="308"/>
        <end position="324"/>
    </location>
</feature>
<evidence type="ECO:0000259" key="8">
    <source>
        <dbReference type="SMART" id="SM00849"/>
    </source>
</evidence>
<dbReference type="PANTHER" id="PTHR30619">
    <property type="entry name" value="DNA INTERNALIZATION/COMPETENCE PROTEIN COMEC/REC2"/>
    <property type="match status" value="1"/>
</dbReference>
<dbReference type="InterPro" id="IPR052159">
    <property type="entry name" value="Competence_DNA_uptake"/>
</dbReference>
<dbReference type="PATRIC" id="fig|106634.4.peg.1323"/>
<evidence type="ECO:0000313" key="9">
    <source>
        <dbReference type="EMBL" id="AKJ95026.1"/>
    </source>
</evidence>
<dbReference type="SUPFAM" id="SSF56281">
    <property type="entry name" value="Metallo-hydrolase/oxidoreductase"/>
    <property type="match status" value="1"/>
</dbReference>
<feature type="transmembrane region" description="Helical" evidence="7">
    <location>
        <begin position="228"/>
        <end position="252"/>
    </location>
</feature>
<proteinExistence type="predicted"/>
<keyword evidence="2" id="KW-1003">Cell membrane</keyword>
<dbReference type="InterPro" id="IPR004477">
    <property type="entry name" value="ComEC_N"/>
</dbReference>
<dbReference type="InterPro" id="IPR004797">
    <property type="entry name" value="Competence_ComEC/Rec2"/>
</dbReference>
<dbReference type="AlphaFoldDB" id="A0A0G3G821"/>
<dbReference type="Proteomes" id="UP000064201">
    <property type="component" value="Chromosome"/>
</dbReference>
<dbReference type="EMBL" id="CP011367">
    <property type="protein sequence ID" value="AKJ95026.1"/>
    <property type="molecule type" value="Genomic_DNA"/>
</dbReference>
<dbReference type="Pfam" id="PF00753">
    <property type="entry name" value="Lactamase_B"/>
    <property type="match status" value="1"/>
</dbReference>
<feature type="transmembrane region" description="Helical" evidence="7">
    <location>
        <begin position="391"/>
        <end position="416"/>
    </location>
</feature>
<evidence type="ECO:0000256" key="1">
    <source>
        <dbReference type="ARBA" id="ARBA00004651"/>
    </source>
</evidence>
<dbReference type="InterPro" id="IPR035681">
    <property type="entry name" value="ComA-like_MBL"/>
</dbReference>